<dbReference type="PaxDb" id="55529-EKX53350"/>
<accession>L1JYS6</accession>
<dbReference type="STRING" id="905079.L1JYS6"/>
<dbReference type="GeneID" id="17310146"/>
<dbReference type="SUPFAM" id="SSF55729">
    <property type="entry name" value="Acyl-CoA N-acyltransferases (Nat)"/>
    <property type="match status" value="1"/>
</dbReference>
<keyword evidence="6" id="KW-0963">Cytoplasm</keyword>
<evidence type="ECO:0000256" key="5">
    <source>
        <dbReference type="ARBA" id="ARBA00015043"/>
    </source>
</evidence>
<dbReference type="PANTHER" id="PTHR20531:SF1">
    <property type="entry name" value="N-ALPHA-ACETYLTRANSFERASE 40"/>
    <property type="match status" value="1"/>
</dbReference>
<keyword evidence="12" id="KW-0732">Signal</keyword>
<dbReference type="HOGENOM" id="CLU_1006286_0_0_1"/>
<dbReference type="GO" id="GO:1990189">
    <property type="term" value="F:protein N-terminal-serine acetyltransferase activity"/>
    <property type="evidence" value="ECO:0007669"/>
    <property type="project" value="UniProtKB-EC"/>
</dbReference>
<comment type="subcellular location">
    <subcellularLocation>
        <location evidence="2">Cytoplasm</location>
    </subcellularLocation>
    <subcellularLocation>
        <location evidence="1">Nucleus</location>
    </subcellularLocation>
</comment>
<evidence type="ECO:0000256" key="9">
    <source>
        <dbReference type="ARBA" id="ARBA00023315"/>
    </source>
</evidence>
<dbReference type="GO" id="GO:0010485">
    <property type="term" value="F:histone H4 acetyltransferase activity"/>
    <property type="evidence" value="ECO:0007669"/>
    <property type="project" value="InterPro"/>
</dbReference>
<reference evidence="16" key="2">
    <citation type="submission" date="2012-11" db="EMBL/GenBank/DDBJ databases">
        <authorList>
            <person name="Kuo A."/>
            <person name="Curtis B.A."/>
            <person name="Tanifuji G."/>
            <person name="Burki F."/>
            <person name="Gruber A."/>
            <person name="Irimia M."/>
            <person name="Maruyama S."/>
            <person name="Arias M.C."/>
            <person name="Ball S.G."/>
            <person name="Gile G.H."/>
            <person name="Hirakawa Y."/>
            <person name="Hopkins J.F."/>
            <person name="Rensing S.A."/>
            <person name="Schmutz J."/>
            <person name="Symeonidi A."/>
            <person name="Elias M."/>
            <person name="Eveleigh R.J."/>
            <person name="Herman E.K."/>
            <person name="Klute M.J."/>
            <person name="Nakayama T."/>
            <person name="Obornik M."/>
            <person name="Reyes-Prieto A."/>
            <person name="Armbrust E.V."/>
            <person name="Aves S.J."/>
            <person name="Beiko R.G."/>
            <person name="Coutinho P."/>
            <person name="Dacks J.B."/>
            <person name="Durnford D.G."/>
            <person name="Fast N.M."/>
            <person name="Green B.R."/>
            <person name="Grisdale C."/>
            <person name="Hempe F."/>
            <person name="Henrissat B."/>
            <person name="Hoppner M.P."/>
            <person name="Ishida K.-I."/>
            <person name="Kim E."/>
            <person name="Koreny L."/>
            <person name="Kroth P.G."/>
            <person name="Liu Y."/>
            <person name="Malik S.-B."/>
            <person name="Maier U.G."/>
            <person name="McRose D."/>
            <person name="Mock T."/>
            <person name="Neilson J.A."/>
            <person name="Onodera N.T."/>
            <person name="Poole A.M."/>
            <person name="Pritham E.J."/>
            <person name="Richards T.A."/>
            <person name="Rocap G."/>
            <person name="Roy S.W."/>
            <person name="Sarai C."/>
            <person name="Schaack S."/>
            <person name="Shirato S."/>
            <person name="Slamovits C.H."/>
            <person name="Spencer D.F."/>
            <person name="Suzuki S."/>
            <person name="Worden A.Z."/>
            <person name="Zauner S."/>
            <person name="Barry K."/>
            <person name="Bell C."/>
            <person name="Bharti A.K."/>
            <person name="Crow J.A."/>
            <person name="Grimwood J."/>
            <person name="Kramer R."/>
            <person name="Lindquist E."/>
            <person name="Lucas S."/>
            <person name="Salamov A."/>
            <person name="McFadden G.I."/>
            <person name="Lane C.E."/>
            <person name="Keeling P.J."/>
            <person name="Gray M.W."/>
            <person name="Grigoriev I.V."/>
            <person name="Archibald J.M."/>
        </authorList>
    </citation>
    <scope>NUCLEOTIDE SEQUENCE</scope>
    <source>
        <strain evidence="16">CCMP2712</strain>
    </source>
</reference>
<keyword evidence="8" id="KW-0539">Nucleus</keyword>
<dbReference type="CDD" id="cd04301">
    <property type="entry name" value="NAT_SF"/>
    <property type="match status" value="1"/>
</dbReference>
<evidence type="ECO:0000256" key="4">
    <source>
        <dbReference type="ARBA" id="ARBA00012950"/>
    </source>
</evidence>
<dbReference type="InterPro" id="IPR016181">
    <property type="entry name" value="Acyl_CoA_acyltransferase"/>
</dbReference>
<dbReference type="AlphaFoldDB" id="L1JYS6"/>
<dbReference type="InterPro" id="IPR000182">
    <property type="entry name" value="GNAT_dom"/>
</dbReference>
<evidence type="ECO:0000256" key="3">
    <source>
        <dbReference type="ARBA" id="ARBA00008870"/>
    </source>
</evidence>
<dbReference type="GO" id="GO:0043998">
    <property type="term" value="F:histone H2A acetyltransferase activity"/>
    <property type="evidence" value="ECO:0007669"/>
    <property type="project" value="InterPro"/>
</dbReference>
<dbReference type="Proteomes" id="UP000011087">
    <property type="component" value="Unassembled WGS sequence"/>
</dbReference>
<dbReference type="eggNOG" id="KOG2488">
    <property type="taxonomic scope" value="Eukaryota"/>
</dbReference>
<sequence>MGFVLFVVCFILFLSDLSHALVNLPVVAQWRMRRGMGGFFQSGLAVSRARRAPFGEAALVHHRDSAEERVFAARISDGKHALWDVGVLRHPVSRDAGVVVHSYRRDELKPADVDELFALTKRNMKEMYERSSWGWSDVDKRLAFDSPPSRFLIATVHGRLVAFAHYQFEVLEDERTQVPFASLYVLELQVENDFQRRGIGRLLLDLLCSNASGNGRTRRGEETSLTCRPPAMKMDSVMLCVFRYNTNALAFYKNSGFNPDTSSDYNQVLVDDFQLLC</sequence>
<keyword evidence="9" id="KW-0012">Acyltransferase</keyword>
<comment type="similarity">
    <text evidence="3">Belongs to the acetyltransferase family. NAA40 subfamily.</text>
</comment>
<dbReference type="KEGG" id="gtt:GUITHDRAFT_101053"/>
<dbReference type="PROSITE" id="PS51186">
    <property type="entry name" value="GNAT"/>
    <property type="match status" value="1"/>
</dbReference>
<organism evidence="14">
    <name type="scientific">Guillardia theta (strain CCMP2712)</name>
    <name type="common">Cryptophyte</name>
    <dbReference type="NCBI Taxonomy" id="905079"/>
    <lineage>
        <taxon>Eukaryota</taxon>
        <taxon>Cryptophyceae</taxon>
        <taxon>Pyrenomonadales</taxon>
        <taxon>Geminigeraceae</taxon>
        <taxon>Guillardia</taxon>
    </lineage>
</organism>
<evidence type="ECO:0000256" key="12">
    <source>
        <dbReference type="SAM" id="SignalP"/>
    </source>
</evidence>
<dbReference type="Gene3D" id="3.40.630.30">
    <property type="match status" value="1"/>
</dbReference>
<evidence type="ECO:0000313" key="15">
    <source>
        <dbReference type="EnsemblProtists" id="EKX53350"/>
    </source>
</evidence>
<protein>
    <recommendedName>
        <fullName evidence="5">N-alpha-acetyltransferase 40</fullName>
        <ecNumber evidence="4">2.3.1.257</ecNumber>
    </recommendedName>
</protein>
<proteinExistence type="inferred from homology"/>
<evidence type="ECO:0000256" key="2">
    <source>
        <dbReference type="ARBA" id="ARBA00004496"/>
    </source>
</evidence>
<evidence type="ECO:0000256" key="7">
    <source>
        <dbReference type="ARBA" id="ARBA00022679"/>
    </source>
</evidence>
<keyword evidence="16" id="KW-1185">Reference proteome</keyword>
<gene>
    <name evidence="14" type="ORF">GUITHDRAFT_101053</name>
</gene>
<comment type="catalytic activity">
    <reaction evidence="11">
        <text>N-terminal L-seryl-[histone H4] + acetyl-CoA = N-terminal N(alpha)-acetyl-L-seryl-[histone H4] + CoA + H(+)</text>
        <dbReference type="Rhea" id="RHEA:50596"/>
        <dbReference type="Rhea" id="RHEA-COMP:12740"/>
        <dbReference type="Rhea" id="RHEA-COMP:12743"/>
        <dbReference type="ChEBI" id="CHEBI:15378"/>
        <dbReference type="ChEBI" id="CHEBI:57287"/>
        <dbReference type="ChEBI" id="CHEBI:57288"/>
        <dbReference type="ChEBI" id="CHEBI:64738"/>
        <dbReference type="ChEBI" id="CHEBI:83690"/>
        <dbReference type="EC" id="2.3.1.257"/>
    </reaction>
</comment>
<keyword evidence="7" id="KW-0808">Transferase</keyword>
<dbReference type="GO" id="GO:0005634">
    <property type="term" value="C:nucleus"/>
    <property type="evidence" value="ECO:0007669"/>
    <property type="project" value="UniProtKB-SubCell"/>
</dbReference>
<evidence type="ECO:0000256" key="1">
    <source>
        <dbReference type="ARBA" id="ARBA00004123"/>
    </source>
</evidence>
<dbReference type="EnsemblProtists" id="EKX53350">
    <property type="protein sequence ID" value="EKX53350"/>
    <property type="gene ID" value="GUITHDRAFT_101053"/>
</dbReference>
<dbReference type="Pfam" id="PF13508">
    <property type="entry name" value="Acetyltransf_7"/>
    <property type="match status" value="1"/>
</dbReference>
<dbReference type="OMA" id="DIFALMP"/>
<evidence type="ECO:0000313" key="16">
    <source>
        <dbReference type="Proteomes" id="UP000011087"/>
    </source>
</evidence>
<evidence type="ECO:0000256" key="10">
    <source>
        <dbReference type="ARBA" id="ARBA00047821"/>
    </source>
</evidence>
<dbReference type="EMBL" id="JH992970">
    <property type="protein sequence ID" value="EKX53350.1"/>
    <property type="molecule type" value="Genomic_DNA"/>
</dbReference>
<evidence type="ECO:0000256" key="6">
    <source>
        <dbReference type="ARBA" id="ARBA00022490"/>
    </source>
</evidence>
<feature type="domain" description="N-acetyltransferase" evidence="13">
    <location>
        <begin position="103"/>
        <end position="277"/>
    </location>
</feature>
<feature type="signal peptide" evidence="12">
    <location>
        <begin position="1"/>
        <end position="20"/>
    </location>
</feature>
<dbReference type="GO" id="GO:0005737">
    <property type="term" value="C:cytoplasm"/>
    <property type="evidence" value="ECO:0007669"/>
    <property type="project" value="UniProtKB-SubCell"/>
</dbReference>
<dbReference type="PANTHER" id="PTHR20531">
    <property type="entry name" value="N-ALPHA-ACETYLTRANSFERASE 40"/>
    <property type="match status" value="1"/>
</dbReference>
<comment type="catalytic activity">
    <reaction evidence="10">
        <text>N-terminal L-seryl-[histone H2A] + acetyl-CoA = N-terminal N(alpha)-acetyl-L-seryl-[histone H2A] + CoA + H(+)</text>
        <dbReference type="Rhea" id="RHEA:50600"/>
        <dbReference type="Rhea" id="RHEA-COMP:12742"/>
        <dbReference type="Rhea" id="RHEA-COMP:12744"/>
        <dbReference type="ChEBI" id="CHEBI:15378"/>
        <dbReference type="ChEBI" id="CHEBI:57287"/>
        <dbReference type="ChEBI" id="CHEBI:57288"/>
        <dbReference type="ChEBI" id="CHEBI:64738"/>
        <dbReference type="ChEBI" id="CHEBI:83690"/>
        <dbReference type="EC" id="2.3.1.257"/>
    </reaction>
</comment>
<evidence type="ECO:0000313" key="14">
    <source>
        <dbReference type="EMBL" id="EKX53350.1"/>
    </source>
</evidence>
<feature type="chain" id="PRO_5008771908" description="N-alpha-acetyltransferase 40" evidence="12">
    <location>
        <begin position="21"/>
        <end position="277"/>
    </location>
</feature>
<dbReference type="EC" id="2.3.1.257" evidence="4"/>
<reference evidence="14 16" key="1">
    <citation type="journal article" date="2012" name="Nature">
        <title>Algal genomes reveal evolutionary mosaicism and the fate of nucleomorphs.</title>
        <authorList>
            <consortium name="DOE Joint Genome Institute"/>
            <person name="Curtis B.A."/>
            <person name="Tanifuji G."/>
            <person name="Burki F."/>
            <person name="Gruber A."/>
            <person name="Irimia M."/>
            <person name="Maruyama S."/>
            <person name="Arias M.C."/>
            <person name="Ball S.G."/>
            <person name="Gile G.H."/>
            <person name="Hirakawa Y."/>
            <person name="Hopkins J.F."/>
            <person name="Kuo A."/>
            <person name="Rensing S.A."/>
            <person name="Schmutz J."/>
            <person name="Symeonidi A."/>
            <person name="Elias M."/>
            <person name="Eveleigh R.J."/>
            <person name="Herman E.K."/>
            <person name="Klute M.J."/>
            <person name="Nakayama T."/>
            <person name="Obornik M."/>
            <person name="Reyes-Prieto A."/>
            <person name="Armbrust E.V."/>
            <person name="Aves S.J."/>
            <person name="Beiko R.G."/>
            <person name="Coutinho P."/>
            <person name="Dacks J.B."/>
            <person name="Durnford D.G."/>
            <person name="Fast N.M."/>
            <person name="Green B.R."/>
            <person name="Grisdale C.J."/>
            <person name="Hempel F."/>
            <person name="Henrissat B."/>
            <person name="Hoppner M.P."/>
            <person name="Ishida K."/>
            <person name="Kim E."/>
            <person name="Koreny L."/>
            <person name="Kroth P.G."/>
            <person name="Liu Y."/>
            <person name="Malik S.B."/>
            <person name="Maier U.G."/>
            <person name="McRose D."/>
            <person name="Mock T."/>
            <person name="Neilson J.A."/>
            <person name="Onodera N.T."/>
            <person name="Poole A.M."/>
            <person name="Pritham E.J."/>
            <person name="Richards T.A."/>
            <person name="Rocap G."/>
            <person name="Roy S.W."/>
            <person name="Sarai C."/>
            <person name="Schaack S."/>
            <person name="Shirato S."/>
            <person name="Slamovits C.H."/>
            <person name="Spencer D.F."/>
            <person name="Suzuki S."/>
            <person name="Worden A.Z."/>
            <person name="Zauner S."/>
            <person name="Barry K."/>
            <person name="Bell C."/>
            <person name="Bharti A.K."/>
            <person name="Crow J.A."/>
            <person name="Grimwood J."/>
            <person name="Kramer R."/>
            <person name="Lindquist E."/>
            <person name="Lucas S."/>
            <person name="Salamov A."/>
            <person name="McFadden G.I."/>
            <person name="Lane C.E."/>
            <person name="Keeling P.J."/>
            <person name="Gray M.W."/>
            <person name="Grigoriev I.V."/>
            <person name="Archibald J.M."/>
        </authorList>
    </citation>
    <scope>NUCLEOTIDE SEQUENCE</scope>
    <source>
        <strain evidence="14 16">CCMP2712</strain>
    </source>
</reference>
<name>L1JYS6_GUITC</name>
<dbReference type="RefSeq" id="XP_005840330.1">
    <property type="nucleotide sequence ID" value="XM_005840273.1"/>
</dbReference>
<evidence type="ECO:0000256" key="11">
    <source>
        <dbReference type="ARBA" id="ARBA00049524"/>
    </source>
</evidence>
<dbReference type="InterPro" id="IPR039949">
    <property type="entry name" value="NAA40"/>
</dbReference>
<reference evidence="15" key="3">
    <citation type="submission" date="2015-06" db="UniProtKB">
        <authorList>
            <consortium name="EnsemblProtists"/>
        </authorList>
    </citation>
    <scope>IDENTIFICATION</scope>
</reference>
<evidence type="ECO:0000256" key="8">
    <source>
        <dbReference type="ARBA" id="ARBA00023242"/>
    </source>
</evidence>
<evidence type="ECO:0000259" key="13">
    <source>
        <dbReference type="PROSITE" id="PS51186"/>
    </source>
</evidence>
<dbReference type="OrthoDB" id="424551at2759"/>